<name>A0A316UX04_9BASI</name>
<dbReference type="Proteomes" id="UP000245884">
    <property type="component" value="Unassembled WGS sequence"/>
</dbReference>
<dbReference type="AlphaFoldDB" id="A0A316UX04"/>
<feature type="coiled-coil region" evidence="1">
    <location>
        <begin position="439"/>
        <end position="478"/>
    </location>
</feature>
<organism evidence="3 4">
    <name type="scientific">Jaminaea rosea</name>
    <dbReference type="NCBI Taxonomy" id="1569628"/>
    <lineage>
        <taxon>Eukaryota</taxon>
        <taxon>Fungi</taxon>
        <taxon>Dikarya</taxon>
        <taxon>Basidiomycota</taxon>
        <taxon>Ustilaginomycotina</taxon>
        <taxon>Exobasidiomycetes</taxon>
        <taxon>Microstromatales</taxon>
        <taxon>Microstromatales incertae sedis</taxon>
        <taxon>Jaminaea</taxon>
    </lineage>
</organism>
<reference evidence="3 4" key="1">
    <citation type="journal article" date="2018" name="Mol. Biol. Evol.">
        <title>Broad Genomic Sampling Reveals a Smut Pathogenic Ancestry of the Fungal Clade Ustilaginomycotina.</title>
        <authorList>
            <person name="Kijpornyongpan T."/>
            <person name="Mondo S.J."/>
            <person name="Barry K."/>
            <person name="Sandor L."/>
            <person name="Lee J."/>
            <person name="Lipzen A."/>
            <person name="Pangilinan J."/>
            <person name="LaButti K."/>
            <person name="Hainaut M."/>
            <person name="Henrissat B."/>
            <person name="Grigoriev I.V."/>
            <person name="Spatafora J.W."/>
            <person name="Aime M.C."/>
        </authorList>
    </citation>
    <scope>NUCLEOTIDE SEQUENCE [LARGE SCALE GENOMIC DNA]</scope>
    <source>
        <strain evidence="3 4">MCA 5214</strain>
    </source>
</reference>
<evidence type="ECO:0000256" key="1">
    <source>
        <dbReference type="SAM" id="Coils"/>
    </source>
</evidence>
<feature type="region of interest" description="Disordered" evidence="2">
    <location>
        <begin position="490"/>
        <end position="534"/>
    </location>
</feature>
<evidence type="ECO:0000256" key="2">
    <source>
        <dbReference type="SAM" id="MobiDB-lite"/>
    </source>
</evidence>
<dbReference type="EMBL" id="KZ819663">
    <property type="protein sequence ID" value="PWN29836.1"/>
    <property type="molecule type" value="Genomic_DNA"/>
</dbReference>
<protein>
    <recommendedName>
        <fullName evidence="5">KOW domain-containing protein</fullName>
    </recommendedName>
</protein>
<dbReference type="STRING" id="1569628.A0A316UX04"/>
<evidence type="ECO:0000313" key="4">
    <source>
        <dbReference type="Proteomes" id="UP000245884"/>
    </source>
</evidence>
<keyword evidence="1" id="KW-0175">Coiled coil</keyword>
<accession>A0A316UX04</accession>
<sequence length="534" mass="59923">MSFAGTRSGVTRNFAHLKPPKPSSKFDAKSIPSNLREPQHFVHPQDRIPFWNLAPGDEVKLRTGRVGQDLGFDPREKLRGEGIVQSVDKKRNVLYLTDTDAKNPRAPKSLKHIPSRMMDENEPEKGREGNVVEVPRAVHYSNLVLRIPPGEGDKNAPPRYAYRLERRNVHYNRHLRRWMWQRIAVVKEADGTTSRIEVPWPEPERPRPQNRAELTKRDVVEEETWLPWSPFDPVLLNPERPWASPISEAQVEVRRKEMAQRAAEAKRAADLERGEGAKRRMGVYAGFAERNKRQGYRKATPVPQPPTASEILALAGQKRADWVAGEASTHIENGGRSFAPSDYLDLAPREGPAAGNWTLPVDTEAEKRGAGYAAGFYRRDEATGRLVAPFPEGKEDGPSSPALRLSRAHLDSLPIELLMRDDLENKHSRKHKARRRAIREEVEGELALEEQKREREEVHELRKAMLEKMKLRDEAEEEAVAETAAEVAAKAVGQPQAAPSASEAAEAAIAPEVSEEIAEQASGDVKKTTGEKTS</sequence>
<dbReference type="OrthoDB" id="359154at2759"/>
<dbReference type="RefSeq" id="XP_025364448.1">
    <property type="nucleotide sequence ID" value="XM_025505569.1"/>
</dbReference>
<dbReference type="GeneID" id="37027392"/>
<evidence type="ECO:0008006" key="5">
    <source>
        <dbReference type="Google" id="ProtNLM"/>
    </source>
</evidence>
<feature type="compositionally biased region" description="Low complexity" evidence="2">
    <location>
        <begin position="490"/>
        <end position="512"/>
    </location>
</feature>
<feature type="compositionally biased region" description="Basic and acidic residues" evidence="2">
    <location>
        <begin position="524"/>
        <end position="534"/>
    </location>
</feature>
<proteinExistence type="predicted"/>
<keyword evidence="4" id="KW-1185">Reference proteome</keyword>
<feature type="region of interest" description="Disordered" evidence="2">
    <location>
        <begin position="1"/>
        <end position="31"/>
    </location>
</feature>
<gene>
    <name evidence="3" type="ORF">BDZ90DRAFT_230674</name>
</gene>
<evidence type="ECO:0000313" key="3">
    <source>
        <dbReference type="EMBL" id="PWN29836.1"/>
    </source>
</evidence>